<dbReference type="PANTHER" id="PTHR46825:SF15">
    <property type="entry name" value="BETA-LACTAMASE-RELATED DOMAIN-CONTAINING PROTEIN"/>
    <property type="match status" value="1"/>
</dbReference>
<dbReference type="EMBL" id="BMLB01000004">
    <property type="protein sequence ID" value="GGK73313.1"/>
    <property type="molecule type" value="Genomic_DNA"/>
</dbReference>
<proteinExistence type="predicted"/>
<feature type="domain" description="Beta-lactamase-related" evidence="1">
    <location>
        <begin position="22"/>
        <end position="332"/>
    </location>
</feature>
<dbReference type="PANTHER" id="PTHR46825">
    <property type="entry name" value="D-ALANYL-D-ALANINE-CARBOXYPEPTIDASE/ENDOPEPTIDASE AMPH"/>
    <property type="match status" value="1"/>
</dbReference>
<sequence length="474" mass="50434">MGGAAAAIEDRVEALLWPFVQQVLDTWALPGLAVCVVHDRDRVMARGFGTRDRSTGEPVTPDTPFHLASISKSFVATAVMQLVEAGELDLGGALTTYLPDLPWADPRAGDITLVDVLSHRSGIGDVSDYGWHQPELDDGALGRFANQVAGWPLERDPGSAYAYSNAAYEVLGHLLAVVSGRTFEDHLRDRVLRPAGMATSTFLPAEVPQGLGARPHLGLPSRVLDGAYPYTRQHAPSSSLHAGAAELGTWMVAHLAGGAGLLSPQAHAAMWRPRGPSGGVWQAETALGWFWGTCRGLPVVNHSGSDPGFETHLALWPDLGLGVVVLADSNTAPIMQLAEAAVDVLLGRTPPDPPPPPAAVPLGPVLHRYGVPAAVEAHRKLVADDPRFADAEHDGLEDAVWGAVEMHRTDVARPVLDLWRRLRPGSAAMWSTSAWAHEVDGRPADAVEHARRALGLDPDDGEAAALLRRLSADP</sequence>
<evidence type="ECO:0000313" key="2">
    <source>
        <dbReference type="EMBL" id="GGK73313.1"/>
    </source>
</evidence>
<keyword evidence="3" id="KW-1185">Reference proteome</keyword>
<reference evidence="3" key="1">
    <citation type="journal article" date="2019" name="Int. J. Syst. Evol. Microbiol.">
        <title>The Global Catalogue of Microorganisms (GCM) 10K type strain sequencing project: providing services to taxonomists for standard genome sequencing and annotation.</title>
        <authorList>
            <consortium name="The Broad Institute Genomics Platform"/>
            <consortium name="The Broad Institute Genome Sequencing Center for Infectious Disease"/>
            <person name="Wu L."/>
            <person name="Ma J."/>
        </authorList>
    </citation>
    <scope>NUCLEOTIDE SEQUENCE [LARGE SCALE GENOMIC DNA]</scope>
    <source>
        <strain evidence="3">CGMCC 1.5362</strain>
    </source>
</reference>
<name>A0ABQ2FC78_9MICO</name>
<dbReference type="SUPFAM" id="SSF48452">
    <property type="entry name" value="TPR-like"/>
    <property type="match status" value="1"/>
</dbReference>
<dbReference type="Pfam" id="PF00144">
    <property type="entry name" value="Beta-lactamase"/>
    <property type="match status" value="1"/>
</dbReference>
<dbReference type="InterPro" id="IPR011990">
    <property type="entry name" value="TPR-like_helical_dom_sf"/>
</dbReference>
<dbReference type="SUPFAM" id="SSF56601">
    <property type="entry name" value="beta-lactamase/transpeptidase-like"/>
    <property type="match status" value="1"/>
</dbReference>
<evidence type="ECO:0000259" key="1">
    <source>
        <dbReference type="Pfam" id="PF00144"/>
    </source>
</evidence>
<evidence type="ECO:0000313" key="3">
    <source>
        <dbReference type="Proteomes" id="UP000662111"/>
    </source>
</evidence>
<dbReference type="InterPro" id="IPR001466">
    <property type="entry name" value="Beta-lactam-related"/>
</dbReference>
<organism evidence="2 3">
    <name type="scientific">Ornithinimicrobium pekingense</name>
    <dbReference type="NCBI Taxonomy" id="384677"/>
    <lineage>
        <taxon>Bacteria</taxon>
        <taxon>Bacillati</taxon>
        <taxon>Actinomycetota</taxon>
        <taxon>Actinomycetes</taxon>
        <taxon>Micrococcales</taxon>
        <taxon>Ornithinimicrobiaceae</taxon>
        <taxon>Ornithinimicrobium</taxon>
    </lineage>
</organism>
<gene>
    <name evidence="2" type="ORF">GCM10011509_22380</name>
</gene>
<dbReference type="InterPro" id="IPR050491">
    <property type="entry name" value="AmpC-like"/>
</dbReference>
<dbReference type="InterPro" id="IPR012338">
    <property type="entry name" value="Beta-lactam/transpept-like"/>
</dbReference>
<accession>A0ABQ2FC78</accession>
<dbReference type="Gene3D" id="1.25.40.10">
    <property type="entry name" value="Tetratricopeptide repeat domain"/>
    <property type="match status" value="1"/>
</dbReference>
<dbReference type="Proteomes" id="UP000662111">
    <property type="component" value="Unassembled WGS sequence"/>
</dbReference>
<dbReference type="Gene3D" id="3.40.710.10">
    <property type="entry name" value="DD-peptidase/beta-lactamase superfamily"/>
    <property type="match status" value="1"/>
</dbReference>
<dbReference type="RefSeq" id="WP_022920111.1">
    <property type="nucleotide sequence ID" value="NZ_BMLB01000004.1"/>
</dbReference>
<comment type="caution">
    <text evidence="2">The sequence shown here is derived from an EMBL/GenBank/DDBJ whole genome shotgun (WGS) entry which is preliminary data.</text>
</comment>
<protein>
    <recommendedName>
        <fullName evidence="1">Beta-lactamase-related domain-containing protein</fullName>
    </recommendedName>
</protein>